<accession>A0A0D7X4F3</accession>
<sequence>MDKSVWTEFLKHNWQIVQDNWLYILIGLVLLLVILKIVRTLVKWLLVIVVVVGLLIYSGISFDQVGKVVTQAKDDAINKFQSEALSMMIKEGRDAKYTSNGDGTFSVTSSNLEVKGPFDGDKVKVWFQGMPLGEWSMSDTVKKYIESAKGSTVTQQSPQSP</sequence>
<feature type="transmembrane region" description="Helical" evidence="1">
    <location>
        <begin position="45"/>
        <end position="62"/>
    </location>
</feature>
<name>A0A0D7X4F3_9BACL</name>
<dbReference type="AlphaFoldDB" id="A0A0D7X4F3"/>
<dbReference type="EMBL" id="JTHP01000009">
    <property type="protein sequence ID" value="KJD46285.1"/>
    <property type="molecule type" value="Genomic_DNA"/>
</dbReference>
<evidence type="ECO:0000256" key="1">
    <source>
        <dbReference type="SAM" id="Phobius"/>
    </source>
</evidence>
<reference evidence="2 3" key="1">
    <citation type="submission" date="2014-11" db="EMBL/GenBank/DDBJ databases">
        <title>Draft Genome Sequences of Paenibacillus polymyxa NRRL B-30509 and Paenibacillus terrae NRRL B-30644, Strains from a Poultry Environment that Produce Tridecaptin A and Paenicidins.</title>
        <authorList>
            <person name="van Belkum M.J."/>
            <person name="Lohans C.T."/>
            <person name="Vederas J.C."/>
        </authorList>
    </citation>
    <scope>NUCLEOTIDE SEQUENCE [LARGE SCALE GENOMIC DNA]</scope>
    <source>
        <strain evidence="2 3">NRRL B-30644</strain>
    </source>
</reference>
<gene>
    <name evidence="2" type="ORF">QD47_06890</name>
</gene>
<keyword evidence="1" id="KW-0812">Transmembrane</keyword>
<proteinExistence type="predicted"/>
<protein>
    <submittedName>
        <fullName evidence="2">Uncharacterized protein</fullName>
    </submittedName>
</protein>
<organism evidence="2 3">
    <name type="scientific">Paenibacillus terrae</name>
    <dbReference type="NCBI Taxonomy" id="159743"/>
    <lineage>
        <taxon>Bacteria</taxon>
        <taxon>Bacillati</taxon>
        <taxon>Bacillota</taxon>
        <taxon>Bacilli</taxon>
        <taxon>Bacillales</taxon>
        <taxon>Paenibacillaceae</taxon>
        <taxon>Paenibacillus</taxon>
    </lineage>
</organism>
<dbReference type="OrthoDB" id="2679169at2"/>
<keyword evidence="1" id="KW-1133">Transmembrane helix</keyword>
<dbReference type="RefSeq" id="WP_044645433.1">
    <property type="nucleotide sequence ID" value="NZ_JTHP01000009.1"/>
</dbReference>
<keyword evidence="3" id="KW-1185">Reference proteome</keyword>
<comment type="caution">
    <text evidence="2">The sequence shown here is derived from an EMBL/GenBank/DDBJ whole genome shotgun (WGS) entry which is preliminary data.</text>
</comment>
<dbReference type="PATRIC" id="fig|159743.3.peg.1508"/>
<evidence type="ECO:0000313" key="3">
    <source>
        <dbReference type="Proteomes" id="UP000032534"/>
    </source>
</evidence>
<feature type="transmembrane region" description="Helical" evidence="1">
    <location>
        <begin position="20"/>
        <end position="38"/>
    </location>
</feature>
<keyword evidence="1" id="KW-0472">Membrane</keyword>
<evidence type="ECO:0000313" key="2">
    <source>
        <dbReference type="EMBL" id="KJD46285.1"/>
    </source>
</evidence>
<dbReference type="Proteomes" id="UP000032534">
    <property type="component" value="Unassembled WGS sequence"/>
</dbReference>